<name>A0ACC2PVW0_9HYME</name>
<accession>A0ACC2PVW0</accession>
<dbReference type="Proteomes" id="UP001239111">
    <property type="component" value="Chromosome 1"/>
</dbReference>
<comment type="caution">
    <text evidence="1">The sequence shown here is derived from an EMBL/GenBank/DDBJ whole genome shotgun (WGS) entry which is preliminary data.</text>
</comment>
<protein>
    <submittedName>
        <fullName evidence="1">Uncharacterized protein</fullName>
    </submittedName>
</protein>
<proteinExistence type="predicted"/>
<evidence type="ECO:0000313" key="2">
    <source>
        <dbReference type="Proteomes" id="UP001239111"/>
    </source>
</evidence>
<organism evidence="1 2">
    <name type="scientific">Eretmocerus hayati</name>
    <dbReference type="NCBI Taxonomy" id="131215"/>
    <lineage>
        <taxon>Eukaryota</taxon>
        <taxon>Metazoa</taxon>
        <taxon>Ecdysozoa</taxon>
        <taxon>Arthropoda</taxon>
        <taxon>Hexapoda</taxon>
        <taxon>Insecta</taxon>
        <taxon>Pterygota</taxon>
        <taxon>Neoptera</taxon>
        <taxon>Endopterygota</taxon>
        <taxon>Hymenoptera</taxon>
        <taxon>Apocrita</taxon>
        <taxon>Proctotrupomorpha</taxon>
        <taxon>Chalcidoidea</taxon>
        <taxon>Aphelinidae</taxon>
        <taxon>Aphelininae</taxon>
        <taxon>Eretmocerus</taxon>
    </lineage>
</organism>
<reference evidence="1" key="1">
    <citation type="submission" date="2023-04" db="EMBL/GenBank/DDBJ databases">
        <title>A chromosome-level genome assembly of the parasitoid wasp Eretmocerus hayati.</title>
        <authorList>
            <person name="Zhong Y."/>
            <person name="Liu S."/>
            <person name="Liu Y."/>
        </authorList>
    </citation>
    <scope>NUCLEOTIDE SEQUENCE</scope>
    <source>
        <strain evidence="1">ZJU_SS_LIU_2023</strain>
    </source>
</reference>
<gene>
    <name evidence="1" type="ORF">QAD02_022870</name>
</gene>
<evidence type="ECO:0000313" key="1">
    <source>
        <dbReference type="EMBL" id="KAJ8687076.1"/>
    </source>
</evidence>
<keyword evidence="2" id="KW-1185">Reference proteome</keyword>
<sequence>MFFMYAGLQHFGSMKEDNKALECPFTWGLDQERVKMYKVGYDDDIPDEVNNEYPFTPLADSIMHVFSWTIQNDLSKAEDEMRHMLNIWNSLDRRMLEKDEISIEVVEHIMRSTQYHLYVKLGRMEEAEDIIQKLQDSFSFKSKKELATIYGCKSISWYQFGIREKHAALLARTAVMINPQCSAWQHQLGRTLCNTRRTKLHGPPTDEEVGSLLKAYELSNNPYYAIKAALALKENKRYDEENKILAQVYEMEPKHPSIRLRLALCFLGKWDFNKAKKCLDYVETKIPESPLLLHHRGLFYEKKKKYEEAAIWYKKSADLGSFIGNLQYAKCQLKIDVKFKYIEYLTNMVEKYNEEHKKQKLLLQIGVSFYSLRQNITKSVKYILDGFEKDTDNVQLFENFYDATKNAHCNILNLLDQTLLPKYVKSNNRKKMLMKENSLKILKKIHWDWSEDWWSSLDSAEVNNKQELISDQENGND</sequence>
<dbReference type="EMBL" id="CM056741">
    <property type="protein sequence ID" value="KAJ8687076.1"/>
    <property type="molecule type" value="Genomic_DNA"/>
</dbReference>